<evidence type="ECO:0000256" key="9">
    <source>
        <dbReference type="ARBA" id="ARBA00022785"/>
    </source>
</evidence>
<comment type="pathway">
    <text evidence="2 17">tRNA modification; tRNA-queuosine biosynthesis.</text>
</comment>
<evidence type="ECO:0000256" key="14">
    <source>
        <dbReference type="ARBA" id="ARBA00023284"/>
    </source>
</evidence>
<dbReference type="EC" id="1.17.99.6" evidence="4 17"/>
<dbReference type="PANTHER" id="PTHR36701:SF1">
    <property type="entry name" value="EPOXYQUEUOSINE REDUCTASE QUEH"/>
    <property type="match status" value="1"/>
</dbReference>
<keyword evidence="9 17" id="KW-0671">Queuosine biosynthesis</keyword>
<dbReference type="GO" id="GO:0008616">
    <property type="term" value="P:tRNA queuosine(34) biosynthetic process"/>
    <property type="evidence" value="ECO:0007669"/>
    <property type="project" value="UniProtKB-UniRule"/>
</dbReference>
<evidence type="ECO:0000256" key="12">
    <source>
        <dbReference type="ARBA" id="ARBA00023014"/>
    </source>
</evidence>
<comment type="similarity">
    <text evidence="3 17">Belongs to the QueH family.</text>
</comment>
<keyword evidence="12 17" id="KW-0411">Iron-sulfur</keyword>
<evidence type="ECO:0000256" key="16">
    <source>
        <dbReference type="ARBA" id="ARBA00047415"/>
    </source>
</evidence>
<gene>
    <name evidence="17" type="primary">queH</name>
    <name evidence="18" type="ORF">ENV54_08795</name>
</gene>
<name>A0A7C4ASG8_9BACT</name>
<keyword evidence="14 17" id="KW-0676">Redox-active center</keyword>
<evidence type="ECO:0000256" key="3">
    <source>
        <dbReference type="ARBA" id="ARBA00008207"/>
    </source>
</evidence>
<evidence type="ECO:0000256" key="13">
    <source>
        <dbReference type="ARBA" id="ARBA00023157"/>
    </source>
</evidence>
<evidence type="ECO:0000256" key="4">
    <source>
        <dbReference type="ARBA" id="ARBA00012622"/>
    </source>
</evidence>
<evidence type="ECO:0000256" key="1">
    <source>
        <dbReference type="ARBA" id="ARBA00002268"/>
    </source>
</evidence>
<evidence type="ECO:0000256" key="7">
    <source>
        <dbReference type="ARBA" id="ARBA00022694"/>
    </source>
</evidence>
<evidence type="ECO:0000256" key="11">
    <source>
        <dbReference type="ARBA" id="ARBA00023004"/>
    </source>
</evidence>
<dbReference type="InterPro" id="IPR003828">
    <property type="entry name" value="QueH"/>
</dbReference>
<comment type="function">
    <text evidence="1 17">Catalyzes the conversion of epoxyqueuosine (oQ) to queuosine (Q), which is a hypermodified base found in the wobble positions of tRNA(Asp), tRNA(Asn), tRNA(His) and tRNA(Tyr).</text>
</comment>
<comment type="catalytic activity">
    <reaction evidence="16 17">
        <text>epoxyqueuosine(34) in tRNA + AH2 = queuosine(34) in tRNA + A + H2O</text>
        <dbReference type="Rhea" id="RHEA:32159"/>
        <dbReference type="Rhea" id="RHEA-COMP:18571"/>
        <dbReference type="Rhea" id="RHEA-COMP:18582"/>
        <dbReference type="ChEBI" id="CHEBI:13193"/>
        <dbReference type="ChEBI" id="CHEBI:15377"/>
        <dbReference type="ChEBI" id="CHEBI:17499"/>
        <dbReference type="ChEBI" id="CHEBI:194431"/>
        <dbReference type="ChEBI" id="CHEBI:194443"/>
        <dbReference type="EC" id="1.17.99.6"/>
    </reaction>
</comment>
<dbReference type="GO" id="GO:0052693">
    <property type="term" value="F:epoxyqueuosine reductase activity"/>
    <property type="evidence" value="ECO:0007669"/>
    <property type="project" value="UniProtKB-UniRule"/>
</dbReference>
<dbReference type="GO" id="GO:0051539">
    <property type="term" value="F:4 iron, 4 sulfur cluster binding"/>
    <property type="evidence" value="ECO:0007669"/>
    <property type="project" value="UniProtKB-UniRule"/>
</dbReference>
<dbReference type="GO" id="GO:0046872">
    <property type="term" value="F:metal ion binding"/>
    <property type="evidence" value="ECO:0007669"/>
    <property type="project" value="UniProtKB-KW"/>
</dbReference>
<keyword evidence="6 17" id="KW-0004">4Fe-4S</keyword>
<dbReference type="PANTHER" id="PTHR36701">
    <property type="entry name" value="EPOXYQUEUOSINE REDUCTASE QUEH"/>
    <property type="match status" value="1"/>
</dbReference>
<sequence length="178" mass="21083">MKILLHTCCAPCLVAPWTDLTSEGHEVTPFFYNPNIHPYSEYLRRLDALESFSREMGIAILTSDDAHDMEEWFRRVTFRERHRCAACFDLRIRKTIETARSKGYDAFSTTLFYSRFQKHDLLKDVCETLAAEMGTPLLYRDWRVKWNEGVKRYRATGLYRQKYCGCIYSEKERLAKIL</sequence>
<dbReference type="HAMAP" id="MF_02089">
    <property type="entry name" value="QueH"/>
    <property type="match status" value="1"/>
</dbReference>
<feature type="binding site" evidence="17">
    <location>
        <position position="87"/>
    </location>
    <ligand>
        <name>[4Fe-4S] cluster</name>
        <dbReference type="ChEBI" id="CHEBI:49883"/>
    </ligand>
</feature>
<keyword evidence="13 17" id="KW-1015">Disulfide bond</keyword>
<evidence type="ECO:0000313" key="18">
    <source>
        <dbReference type="EMBL" id="HGH61380.1"/>
    </source>
</evidence>
<feature type="binding site" evidence="17">
    <location>
        <position position="9"/>
    </location>
    <ligand>
        <name>[4Fe-4S] cluster</name>
        <dbReference type="ChEBI" id="CHEBI:49883"/>
    </ligand>
</feature>
<feature type="disulfide bond" description="Redox-active" evidence="17">
    <location>
        <begin position="164"/>
        <end position="166"/>
    </location>
</feature>
<protein>
    <recommendedName>
        <fullName evidence="5 17">Epoxyqueuosine reductase QueH</fullName>
        <ecNumber evidence="4 17">1.17.99.6</ecNumber>
    </recommendedName>
    <alternativeName>
        <fullName evidence="15 17">Queuosine biosynthesis protein QueH</fullName>
    </alternativeName>
</protein>
<evidence type="ECO:0000256" key="10">
    <source>
        <dbReference type="ARBA" id="ARBA00023002"/>
    </source>
</evidence>
<dbReference type="AlphaFoldDB" id="A0A7C4ASG8"/>
<keyword evidence="8 17" id="KW-0479">Metal-binding</keyword>
<evidence type="ECO:0000256" key="6">
    <source>
        <dbReference type="ARBA" id="ARBA00022485"/>
    </source>
</evidence>
<evidence type="ECO:0000256" key="15">
    <source>
        <dbReference type="ARBA" id="ARBA00031446"/>
    </source>
</evidence>
<dbReference type="EMBL" id="DTGT01000273">
    <property type="protein sequence ID" value="HGH61380.1"/>
    <property type="molecule type" value="Genomic_DNA"/>
</dbReference>
<feature type="binding site" evidence="17">
    <location>
        <position position="8"/>
    </location>
    <ligand>
        <name>[4Fe-4S] cluster</name>
        <dbReference type="ChEBI" id="CHEBI:49883"/>
    </ligand>
</feature>
<evidence type="ECO:0000256" key="17">
    <source>
        <dbReference type="HAMAP-Rule" id="MF_02089"/>
    </source>
</evidence>
<comment type="caution">
    <text evidence="18">The sequence shown here is derived from an EMBL/GenBank/DDBJ whole genome shotgun (WGS) entry which is preliminary data.</text>
</comment>
<keyword evidence="10 17" id="KW-0560">Oxidoreductase</keyword>
<keyword evidence="11 17" id="KW-0408">Iron</keyword>
<accession>A0A7C4ASG8</accession>
<feature type="binding site" evidence="17">
    <location>
        <position position="84"/>
    </location>
    <ligand>
        <name>[4Fe-4S] cluster</name>
        <dbReference type="ChEBI" id="CHEBI:49883"/>
    </ligand>
</feature>
<organism evidence="18">
    <name type="scientific">Desulfomonile tiedjei</name>
    <dbReference type="NCBI Taxonomy" id="2358"/>
    <lineage>
        <taxon>Bacteria</taxon>
        <taxon>Pseudomonadati</taxon>
        <taxon>Thermodesulfobacteriota</taxon>
        <taxon>Desulfomonilia</taxon>
        <taxon>Desulfomonilales</taxon>
        <taxon>Desulfomonilaceae</taxon>
        <taxon>Desulfomonile</taxon>
    </lineage>
</organism>
<keyword evidence="7 17" id="KW-0819">tRNA processing</keyword>
<proteinExistence type="inferred from homology"/>
<dbReference type="Pfam" id="PF02677">
    <property type="entry name" value="QueH"/>
    <property type="match status" value="1"/>
</dbReference>
<dbReference type="UniPathway" id="UPA00392"/>
<evidence type="ECO:0000256" key="2">
    <source>
        <dbReference type="ARBA" id="ARBA00004691"/>
    </source>
</evidence>
<evidence type="ECO:0000256" key="8">
    <source>
        <dbReference type="ARBA" id="ARBA00022723"/>
    </source>
</evidence>
<evidence type="ECO:0000256" key="5">
    <source>
        <dbReference type="ARBA" id="ARBA00016895"/>
    </source>
</evidence>
<reference evidence="18" key="1">
    <citation type="journal article" date="2020" name="mSystems">
        <title>Genome- and Community-Level Interaction Insights into Carbon Utilization and Element Cycling Functions of Hydrothermarchaeota in Hydrothermal Sediment.</title>
        <authorList>
            <person name="Zhou Z."/>
            <person name="Liu Y."/>
            <person name="Xu W."/>
            <person name="Pan J."/>
            <person name="Luo Z.H."/>
            <person name="Li M."/>
        </authorList>
    </citation>
    <scope>NUCLEOTIDE SEQUENCE [LARGE SCALE GENOMIC DNA]</scope>
    <source>
        <strain evidence="18">SpSt-769</strain>
    </source>
</reference>